<evidence type="ECO:0000313" key="1">
    <source>
        <dbReference type="EMBL" id="GFH44336.1"/>
    </source>
</evidence>
<dbReference type="SUPFAM" id="SSF52058">
    <property type="entry name" value="L domain-like"/>
    <property type="match status" value="1"/>
</dbReference>
<keyword evidence="2" id="KW-1185">Reference proteome</keyword>
<dbReference type="AlphaFoldDB" id="A0AAD3CEH9"/>
<dbReference type="Pfam" id="PF13306">
    <property type="entry name" value="LRR_5"/>
    <property type="match status" value="1"/>
</dbReference>
<dbReference type="InterPro" id="IPR032675">
    <property type="entry name" value="LRR_dom_sf"/>
</dbReference>
<dbReference type="InterPro" id="IPR026906">
    <property type="entry name" value="LRR_5"/>
</dbReference>
<proteinExistence type="predicted"/>
<organism evidence="1 2">
    <name type="scientific">Chaetoceros tenuissimus</name>
    <dbReference type="NCBI Taxonomy" id="426638"/>
    <lineage>
        <taxon>Eukaryota</taxon>
        <taxon>Sar</taxon>
        <taxon>Stramenopiles</taxon>
        <taxon>Ochrophyta</taxon>
        <taxon>Bacillariophyta</taxon>
        <taxon>Coscinodiscophyceae</taxon>
        <taxon>Chaetocerotophycidae</taxon>
        <taxon>Chaetocerotales</taxon>
        <taxon>Chaetocerotaceae</taxon>
        <taxon>Chaetoceros</taxon>
    </lineage>
</organism>
<gene>
    <name evidence="1" type="ORF">CTEN210_00810</name>
</gene>
<name>A0AAD3CEH9_9STRA</name>
<sequence length="270" mass="30778">MRVADVGGLVTLFYDGSKSLVDETLSLEFLNEYFDYGRNINGWGSYSETDKCDRFVRERESWQEVVVMDGVTEIPRITFIFCHNIQRVIFADSVIRIEGGAFEGCRNLEFVKLSTNLEYIGLAAFFKCNLSSIFIPPRCEQIENLAFSRNRNLEIFNTPEDTELGDNLISSTKILQNSPFENGSNHGAVNNWLKNINAEDEFALHRICSSFQPSLEAVLDTMKDKGGPKAFQLKNNIGITPSRYLKENPYADLNEKDIIKQYILHMKGEL</sequence>
<evidence type="ECO:0008006" key="3">
    <source>
        <dbReference type="Google" id="ProtNLM"/>
    </source>
</evidence>
<protein>
    <recommendedName>
        <fullName evidence="3">Leucine-rich repeat domain-containing protein</fullName>
    </recommendedName>
</protein>
<reference evidence="1 2" key="1">
    <citation type="journal article" date="2021" name="Sci. Rep.">
        <title>The genome of the diatom Chaetoceros tenuissimus carries an ancient integrated fragment of an extant virus.</title>
        <authorList>
            <person name="Hongo Y."/>
            <person name="Kimura K."/>
            <person name="Takaki Y."/>
            <person name="Yoshida Y."/>
            <person name="Baba S."/>
            <person name="Kobayashi G."/>
            <person name="Nagasaki K."/>
            <person name="Hano T."/>
            <person name="Tomaru Y."/>
        </authorList>
    </citation>
    <scope>NUCLEOTIDE SEQUENCE [LARGE SCALE GENOMIC DNA]</scope>
    <source>
        <strain evidence="1 2">NIES-3715</strain>
    </source>
</reference>
<dbReference type="Proteomes" id="UP001054902">
    <property type="component" value="Unassembled WGS sequence"/>
</dbReference>
<accession>A0AAD3CEH9</accession>
<evidence type="ECO:0000313" key="2">
    <source>
        <dbReference type="Proteomes" id="UP001054902"/>
    </source>
</evidence>
<dbReference type="EMBL" id="BLLK01000019">
    <property type="protein sequence ID" value="GFH44336.1"/>
    <property type="molecule type" value="Genomic_DNA"/>
</dbReference>
<dbReference type="Gene3D" id="3.80.10.10">
    <property type="entry name" value="Ribonuclease Inhibitor"/>
    <property type="match status" value="1"/>
</dbReference>
<comment type="caution">
    <text evidence="1">The sequence shown here is derived from an EMBL/GenBank/DDBJ whole genome shotgun (WGS) entry which is preliminary data.</text>
</comment>